<dbReference type="RefSeq" id="WP_257015392.1">
    <property type="nucleotide sequence ID" value="NZ_JACCBY010000002.1"/>
</dbReference>
<feature type="chain" id="PRO_5031559851" description="DUF4879 domain-containing protein" evidence="1">
    <location>
        <begin position="21"/>
        <end position="144"/>
    </location>
</feature>
<reference evidence="2 3" key="1">
    <citation type="submission" date="2020-08" db="EMBL/GenBank/DDBJ databases">
        <title>The Agave Microbiome: Exploring the role of microbial communities in plant adaptations to desert environments.</title>
        <authorList>
            <person name="Partida-Martinez L.P."/>
        </authorList>
    </citation>
    <scope>NUCLEOTIDE SEQUENCE [LARGE SCALE GENOMIC DNA]</scope>
    <source>
        <strain evidence="2 3">AS2.3</strain>
    </source>
</reference>
<comment type="caution">
    <text evidence="2">The sequence shown here is derived from an EMBL/GenBank/DDBJ whole genome shotgun (WGS) entry which is preliminary data.</text>
</comment>
<keyword evidence="1" id="KW-0732">Signal</keyword>
<dbReference type="EMBL" id="JACCBY010000002">
    <property type="protein sequence ID" value="NYD90182.1"/>
    <property type="molecule type" value="Genomic_DNA"/>
</dbReference>
<evidence type="ECO:0000256" key="1">
    <source>
        <dbReference type="SAM" id="SignalP"/>
    </source>
</evidence>
<accession>A0A7Y9K1Q7</accession>
<name>A0A7Y9K1Q7_9SPHN</name>
<evidence type="ECO:0000313" key="2">
    <source>
        <dbReference type="EMBL" id="NYD90182.1"/>
    </source>
</evidence>
<proteinExistence type="predicted"/>
<sequence length="144" mass="15025">MIRALLLVTAMFTVANPVSAQSAPPLTELRIAAVSSMTQSERIAPDQQQTLRRHSGPVTLVVLEKGIGRARLLRVDGVVTAAESSQRLLCGTAVTAGACHPGDSATGIETTYHLGPLPSGTTLTVQDTSATLPARTLSAEIVLR</sequence>
<gene>
    <name evidence="2" type="ORF">HD841_001962</name>
</gene>
<keyword evidence="3" id="KW-1185">Reference proteome</keyword>
<dbReference type="Proteomes" id="UP000517753">
    <property type="component" value="Unassembled WGS sequence"/>
</dbReference>
<evidence type="ECO:0008006" key="4">
    <source>
        <dbReference type="Google" id="ProtNLM"/>
    </source>
</evidence>
<evidence type="ECO:0000313" key="3">
    <source>
        <dbReference type="Proteomes" id="UP000517753"/>
    </source>
</evidence>
<dbReference type="InterPro" id="IPR032624">
    <property type="entry name" value="DUF4879"/>
</dbReference>
<feature type="signal peptide" evidence="1">
    <location>
        <begin position="1"/>
        <end position="20"/>
    </location>
</feature>
<protein>
    <recommendedName>
        <fullName evidence="4">DUF4879 domain-containing protein</fullName>
    </recommendedName>
</protein>
<dbReference type="AlphaFoldDB" id="A0A7Y9K1Q7"/>
<organism evidence="2 3">
    <name type="scientific">Sphingomonas melonis</name>
    <dbReference type="NCBI Taxonomy" id="152682"/>
    <lineage>
        <taxon>Bacteria</taxon>
        <taxon>Pseudomonadati</taxon>
        <taxon>Pseudomonadota</taxon>
        <taxon>Alphaproteobacteria</taxon>
        <taxon>Sphingomonadales</taxon>
        <taxon>Sphingomonadaceae</taxon>
        <taxon>Sphingomonas</taxon>
    </lineage>
</organism>
<dbReference type="Pfam" id="PF16219">
    <property type="entry name" value="DUF4879"/>
    <property type="match status" value="1"/>
</dbReference>